<sequence>MNKLLALLLICFITGSCIKVDNQPYSDYRFEVSCDNCVITIKNGFDIQSYNVSGYRSIPFNHRLPIVNVSLYTLNDMDYTTVRFTGSGYNRILFDDDLYYDDPTTVIEFNL</sequence>
<dbReference type="AlphaFoldDB" id="A0A327SH26"/>
<accession>A0A327SH26</accession>
<proteinExistence type="predicted"/>
<organism evidence="1 2">
    <name type="scientific">Pedobacter cryoconitis</name>
    <dbReference type="NCBI Taxonomy" id="188932"/>
    <lineage>
        <taxon>Bacteria</taxon>
        <taxon>Pseudomonadati</taxon>
        <taxon>Bacteroidota</taxon>
        <taxon>Sphingobacteriia</taxon>
        <taxon>Sphingobacteriales</taxon>
        <taxon>Sphingobacteriaceae</taxon>
        <taxon>Pedobacter</taxon>
    </lineage>
</organism>
<dbReference type="Proteomes" id="UP000249754">
    <property type="component" value="Unassembled WGS sequence"/>
</dbReference>
<evidence type="ECO:0008006" key="3">
    <source>
        <dbReference type="Google" id="ProtNLM"/>
    </source>
</evidence>
<dbReference type="EMBL" id="QLLR01000020">
    <property type="protein sequence ID" value="RAJ27254.1"/>
    <property type="molecule type" value="Genomic_DNA"/>
</dbReference>
<dbReference type="PROSITE" id="PS51257">
    <property type="entry name" value="PROKAR_LIPOPROTEIN"/>
    <property type="match status" value="1"/>
</dbReference>
<evidence type="ECO:0000313" key="1">
    <source>
        <dbReference type="EMBL" id="RAJ27254.1"/>
    </source>
</evidence>
<evidence type="ECO:0000313" key="2">
    <source>
        <dbReference type="Proteomes" id="UP000249754"/>
    </source>
</evidence>
<protein>
    <recommendedName>
        <fullName evidence="3">Lipoprotein</fullName>
    </recommendedName>
</protein>
<comment type="caution">
    <text evidence="1">The sequence shown here is derived from an EMBL/GenBank/DDBJ whole genome shotgun (WGS) entry which is preliminary data.</text>
</comment>
<name>A0A327SH26_9SPHI</name>
<dbReference type="RefSeq" id="WP_111634959.1">
    <property type="nucleotide sequence ID" value="NZ_QLLR01000020.1"/>
</dbReference>
<dbReference type="STRING" id="188932.AY601_0987"/>
<gene>
    <name evidence="1" type="ORF">LY11_03545</name>
</gene>
<dbReference type="OrthoDB" id="770158at2"/>
<reference evidence="1 2" key="1">
    <citation type="submission" date="2018-06" db="EMBL/GenBank/DDBJ databases">
        <title>Genomic Encyclopedia of Archaeal and Bacterial Type Strains, Phase II (KMG-II): from individual species to whole genera.</title>
        <authorList>
            <person name="Goeker M."/>
        </authorList>
    </citation>
    <scope>NUCLEOTIDE SEQUENCE [LARGE SCALE GENOMIC DNA]</scope>
    <source>
        <strain evidence="1 2">DSM 14825</strain>
    </source>
</reference>